<dbReference type="EMBL" id="CP006764">
    <property type="protein sequence ID" value="AIT61065.1"/>
    <property type="molecule type" value="Genomic_DNA"/>
</dbReference>
<reference evidence="2 3" key="1">
    <citation type="submission" date="2013-09" db="EMBL/GenBank/DDBJ databases">
        <title>Complete genome sequence of Corynebacterium doosanense CAU 212(T) (=DSM 45436(T)), isolated from activated sludge.</title>
        <authorList>
            <person name="Schaffert L."/>
            <person name="Albersmeier A."/>
            <person name="Kalinowski J."/>
            <person name="Ruckert C."/>
        </authorList>
    </citation>
    <scope>NUCLEOTIDE SEQUENCE [LARGE SCALE GENOMIC DNA]</scope>
    <source>
        <strain evidence="2 3">CAU 212</strain>
    </source>
</reference>
<name>A0A097IG00_9CORY</name>
<dbReference type="AlphaFoldDB" id="A0A097IG00"/>
<feature type="transmembrane region" description="Helical" evidence="1">
    <location>
        <begin position="27"/>
        <end position="46"/>
    </location>
</feature>
<evidence type="ECO:0000313" key="3">
    <source>
        <dbReference type="Proteomes" id="UP000029914"/>
    </source>
</evidence>
<dbReference type="Proteomes" id="UP000029914">
    <property type="component" value="Chromosome"/>
</dbReference>
<dbReference type="STRING" id="558173.CDOO_07225"/>
<feature type="transmembrane region" description="Helical" evidence="1">
    <location>
        <begin position="5"/>
        <end position="21"/>
    </location>
</feature>
<evidence type="ECO:0000256" key="1">
    <source>
        <dbReference type="SAM" id="Phobius"/>
    </source>
</evidence>
<keyword evidence="1" id="KW-0472">Membrane</keyword>
<protein>
    <submittedName>
        <fullName evidence="2">Membrane protein</fullName>
    </submittedName>
</protein>
<keyword evidence="1" id="KW-0812">Transmembrane</keyword>
<evidence type="ECO:0000313" key="2">
    <source>
        <dbReference type="EMBL" id="AIT61065.1"/>
    </source>
</evidence>
<organism evidence="2 3">
    <name type="scientific">Corynebacterium doosanense CAU 212 = DSM 45436</name>
    <dbReference type="NCBI Taxonomy" id="558173"/>
    <lineage>
        <taxon>Bacteria</taxon>
        <taxon>Bacillati</taxon>
        <taxon>Actinomycetota</taxon>
        <taxon>Actinomycetes</taxon>
        <taxon>Mycobacteriales</taxon>
        <taxon>Corynebacteriaceae</taxon>
        <taxon>Corynebacterium</taxon>
    </lineage>
</organism>
<dbReference type="RefSeq" id="WP_018021630.1">
    <property type="nucleotide sequence ID" value="NZ_AQUX01000003.1"/>
</dbReference>
<keyword evidence="1" id="KW-1133">Transmembrane helix</keyword>
<sequence length="52" mass="5764">MKIALWLRLVVVIVFGIFVAVQKMWLIAGIAALLVLLTAWQLVAAYRHGEAS</sequence>
<dbReference type="KEGG" id="cdo:CDOO_07225"/>
<proteinExistence type="predicted"/>
<dbReference type="HOGENOM" id="CLU_207688_0_0_11"/>
<gene>
    <name evidence="2" type="ORF">CDOO_07225</name>
</gene>
<accession>A0A097IG00</accession>
<keyword evidence="3" id="KW-1185">Reference proteome</keyword>